<keyword evidence="3" id="KW-1185">Reference proteome</keyword>
<dbReference type="Proteomes" id="UP000436522">
    <property type="component" value="Unassembled WGS sequence"/>
</dbReference>
<accession>A0A640VUH1</accession>
<feature type="region of interest" description="Disordered" evidence="1">
    <location>
        <begin position="1"/>
        <end position="20"/>
    </location>
</feature>
<dbReference type="EMBL" id="BLIV01000006">
    <property type="protein sequence ID" value="GFE51244.1"/>
    <property type="molecule type" value="Genomic_DNA"/>
</dbReference>
<comment type="caution">
    <text evidence="2">The sequence shown here is derived from an EMBL/GenBank/DDBJ whole genome shotgun (WGS) entry which is preliminary data.</text>
</comment>
<sequence length="227" mass="24593">MSLGPGARPPCFVHGPEATSPDRTAKDVIIVKSYAVLLAAFCGLVSGPTWAQGTLGPRERPPESFQGLQYVDSAGCAFIRAGQPGAVRWVPRVTRDRRLVCGLEPTFSGAVAPAPVPQPRDVLVLTPAARPLVPDDAVAPRRAATAPVGTVVTQGNAQSKGVSRTTRVLPKHLYESRRNEQQFEVPEGYRSAWQDDRLNPRRAEQTLGGAARMDDVWTRTTPRRPQN</sequence>
<feature type="compositionally biased region" description="Polar residues" evidence="1">
    <location>
        <begin position="218"/>
        <end position="227"/>
    </location>
</feature>
<evidence type="ECO:0000256" key="1">
    <source>
        <dbReference type="SAM" id="MobiDB-lite"/>
    </source>
</evidence>
<proteinExistence type="predicted"/>
<protein>
    <submittedName>
        <fullName evidence="2">Uncharacterized protein</fullName>
    </submittedName>
</protein>
<gene>
    <name evidence="2" type="ORF">So717_29970</name>
</gene>
<evidence type="ECO:0000313" key="3">
    <source>
        <dbReference type="Proteomes" id="UP000436522"/>
    </source>
</evidence>
<organism evidence="2 3">
    <name type="scientific">Roseobacter cerasinus</name>
    <dbReference type="NCBI Taxonomy" id="2602289"/>
    <lineage>
        <taxon>Bacteria</taxon>
        <taxon>Pseudomonadati</taxon>
        <taxon>Pseudomonadota</taxon>
        <taxon>Alphaproteobacteria</taxon>
        <taxon>Rhodobacterales</taxon>
        <taxon>Roseobacteraceae</taxon>
        <taxon>Roseobacter</taxon>
    </lineage>
</organism>
<feature type="region of interest" description="Disordered" evidence="1">
    <location>
        <begin position="196"/>
        <end position="227"/>
    </location>
</feature>
<dbReference type="AlphaFoldDB" id="A0A640VUH1"/>
<reference evidence="2 3" key="1">
    <citation type="submission" date="2019-12" db="EMBL/GenBank/DDBJ databases">
        <title>Roseobacter cerasinus sp. nov., isolated from seawater around aquaculture.</title>
        <authorList>
            <person name="Muramatsu S."/>
            <person name="Takabe Y."/>
            <person name="Mori K."/>
            <person name="Takaichi S."/>
            <person name="Hanada S."/>
        </authorList>
    </citation>
    <scope>NUCLEOTIDE SEQUENCE [LARGE SCALE GENOMIC DNA]</scope>
    <source>
        <strain evidence="2 3">AI77</strain>
    </source>
</reference>
<name>A0A640VUH1_9RHOB</name>
<evidence type="ECO:0000313" key="2">
    <source>
        <dbReference type="EMBL" id="GFE51244.1"/>
    </source>
</evidence>